<dbReference type="EMBL" id="MN739835">
    <property type="protein sequence ID" value="QHT73982.1"/>
    <property type="molecule type" value="Genomic_DNA"/>
</dbReference>
<feature type="transmembrane region" description="Helical" evidence="2">
    <location>
        <begin position="253"/>
        <end position="273"/>
    </location>
</feature>
<evidence type="ECO:0000256" key="1">
    <source>
        <dbReference type="SAM" id="MobiDB-lite"/>
    </source>
</evidence>
<organism evidence="3">
    <name type="scientific">viral metagenome</name>
    <dbReference type="NCBI Taxonomy" id="1070528"/>
    <lineage>
        <taxon>unclassified sequences</taxon>
        <taxon>metagenomes</taxon>
        <taxon>organismal metagenomes</taxon>
    </lineage>
</organism>
<feature type="compositionally biased region" description="Basic and acidic residues" evidence="1">
    <location>
        <begin position="14"/>
        <end position="23"/>
    </location>
</feature>
<evidence type="ECO:0000313" key="3">
    <source>
        <dbReference type="EMBL" id="QHT73982.1"/>
    </source>
</evidence>
<feature type="region of interest" description="Disordered" evidence="1">
    <location>
        <begin position="1"/>
        <end position="23"/>
    </location>
</feature>
<keyword evidence="2" id="KW-0472">Membrane</keyword>
<accession>A0A6C0H0D7</accession>
<feature type="region of interest" description="Disordered" evidence="1">
    <location>
        <begin position="36"/>
        <end position="95"/>
    </location>
</feature>
<proteinExistence type="predicted"/>
<feature type="compositionally biased region" description="Basic residues" evidence="1">
    <location>
        <begin position="80"/>
        <end position="93"/>
    </location>
</feature>
<sequence>MATPVFVSKISTEQYEKESQEKTKIEMEKLAEKLKEKMQNKNISVKVYDTSDDEQFSDSNSDNSNSDSDNSNSEKDNRKQNKHRKSRKSKKRKDTSIVHHAVIAEKLKNEINTLESRLRYKELDMANLQIDFQKEKEISNKYNLVIEICNQLQEKECYLNSRKSKLREIYDEKNNNTKITLYKIFINELTIWLQNQKDKLSYHSSDKLLPKITFLTTLIDEKYYKINNEQDELLKIANENITNILYKNELYKFLIIFFIISSMTSSLLFYVFYY</sequence>
<protein>
    <submittedName>
        <fullName evidence="3">Uncharacterized protein</fullName>
    </submittedName>
</protein>
<name>A0A6C0H0D7_9ZZZZ</name>
<keyword evidence="2" id="KW-0812">Transmembrane</keyword>
<evidence type="ECO:0000256" key="2">
    <source>
        <dbReference type="SAM" id="Phobius"/>
    </source>
</evidence>
<feature type="compositionally biased region" description="Low complexity" evidence="1">
    <location>
        <begin position="57"/>
        <end position="71"/>
    </location>
</feature>
<dbReference type="AlphaFoldDB" id="A0A6C0H0D7"/>
<keyword evidence="2" id="KW-1133">Transmembrane helix</keyword>
<reference evidence="3" key="1">
    <citation type="journal article" date="2020" name="Nature">
        <title>Giant virus diversity and host interactions through global metagenomics.</title>
        <authorList>
            <person name="Schulz F."/>
            <person name="Roux S."/>
            <person name="Paez-Espino D."/>
            <person name="Jungbluth S."/>
            <person name="Walsh D.A."/>
            <person name="Denef V.J."/>
            <person name="McMahon K.D."/>
            <person name="Konstantinidis K.T."/>
            <person name="Eloe-Fadrosh E.A."/>
            <person name="Kyrpides N.C."/>
            <person name="Woyke T."/>
        </authorList>
    </citation>
    <scope>NUCLEOTIDE SEQUENCE</scope>
    <source>
        <strain evidence="3">GVMAG-M-3300023179-4</strain>
    </source>
</reference>